<dbReference type="Pfam" id="PF02311">
    <property type="entry name" value="AraC_binding"/>
    <property type="match status" value="1"/>
</dbReference>
<dbReference type="EMBL" id="CP048000">
    <property type="protein sequence ID" value="QHQ61112.1"/>
    <property type="molecule type" value="Genomic_DNA"/>
</dbReference>
<dbReference type="KEGG" id="anr:Ana3638_10320"/>
<dbReference type="Proteomes" id="UP000464314">
    <property type="component" value="Chromosome"/>
</dbReference>
<sequence length="291" mass="34410">MLNISGYLNEYDEEIVDTQNNNSVNSCGHYKLISLNKFETQRPFGRQDYQLLYVSHGSANFLIQGEMVHVPAESFVLYYPGEQQHYSYCLEDHPDLYWIHFSGLEITELLKKYGLYPHHLFHVNSGEECKRIFDKIIRELQLKRTNFFSLINVYFDELLLLLSRQIAEESKESGKNELIEQAIEYFHKEYRNKISIEEYAHKCNISCCWFIRSFKKHTGTTPGQYLSDIRINKAKELLKNGTFNITETAEFVGYDNPLYFSRIFKKNVGMSPREYLKKTVFPMDLLNHSWL</sequence>
<keyword evidence="1" id="KW-0805">Transcription regulation</keyword>
<keyword evidence="3" id="KW-0804">Transcription</keyword>
<dbReference type="PRINTS" id="PR00032">
    <property type="entry name" value="HTHARAC"/>
</dbReference>
<dbReference type="Gene3D" id="1.10.10.60">
    <property type="entry name" value="Homeodomain-like"/>
    <property type="match status" value="2"/>
</dbReference>
<dbReference type="InterPro" id="IPR020449">
    <property type="entry name" value="Tscrpt_reg_AraC-type_HTH"/>
</dbReference>
<dbReference type="AlphaFoldDB" id="A0A6P1TLU8"/>
<gene>
    <name evidence="5" type="ORF">Ana3638_10320</name>
</gene>
<dbReference type="InterPro" id="IPR009057">
    <property type="entry name" value="Homeodomain-like_sf"/>
</dbReference>
<evidence type="ECO:0000259" key="4">
    <source>
        <dbReference type="PROSITE" id="PS01124"/>
    </source>
</evidence>
<evidence type="ECO:0000256" key="3">
    <source>
        <dbReference type="ARBA" id="ARBA00023163"/>
    </source>
</evidence>
<proteinExistence type="predicted"/>
<dbReference type="RefSeq" id="WP_161837939.1">
    <property type="nucleotide sequence ID" value="NZ_CP048000.1"/>
</dbReference>
<dbReference type="GO" id="GO:0003700">
    <property type="term" value="F:DNA-binding transcription factor activity"/>
    <property type="evidence" value="ECO:0007669"/>
    <property type="project" value="InterPro"/>
</dbReference>
<dbReference type="Pfam" id="PF12833">
    <property type="entry name" value="HTH_18"/>
    <property type="match status" value="1"/>
</dbReference>
<evidence type="ECO:0000313" key="6">
    <source>
        <dbReference type="Proteomes" id="UP000464314"/>
    </source>
</evidence>
<name>A0A6P1TLU8_9FIRM</name>
<organism evidence="5 6">
    <name type="scientific">Anaerocolumna sedimenticola</name>
    <dbReference type="NCBI Taxonomy" id="2696063"/>
    <lineage>
        <taxon>Bacteria</taxon>
        <taxon>Bacillati</taxon>
        <taxon>Bacillota</taxon>
        <taxon>Clostridia</taxon>
        <taxon>Lachnospirales</taxon>
        <taxon>Lachnospiraceae</taxon>
        <taxon>Anaerocolumna</taxon>
    </lineage>
</organism>
<dbReference type="PROSITE" id="PS01124">
    <property type="entry name" value="HTH_ARAC_FAMILY_2"/>
    <property type="match status" value="1"/>
</dbReference>
<evidence type="ECO:0000313" key="5">
    <source>
        <dbReference type="EMBL" id="QHQ61112.1"/>
    </source>
</evidence>
<dbReference type="SUPFAM" id="SSF51215">
    <property type="entry name" value="Regulatory protein AraC"/>
    <property type="match status" value="1"/>
</dbReference>
<keyword evidence="2" id="KW-0238">DNA-binding</keyword>
<dbReference type="GO" id="GO:0043565">
    <property type="term" value="F:sequence-specific DNA binding"/>
    <property type="evidence" value="ECO:0007669"/>
    <property type="project" value="InterPro"/>
</dbReference>
<dbReference type="Gene3D" id="2.60.120.280">
    <property type="entry name" value="Regulatory protein AraC"/>
    <property type="match status" value="1"/>
</dbReference>
<dbReference type="InterPro" id="IPR018060">
    <property type="entry name" value="HTH_AraC"/>
</dbReference>
<dbReference type="SUPFAM" id="SSF46689">
    <property type="entry name" value="Homeodomain-like"/>
    <property type="match status" value="2"/>
</dbReference>
<dbReference type="InterPro" id="IPR037923">
    <property type="entry name" value="HTH-like"/>
</dbReference>
<dbReference type="InterPro" id="IPR003313">
    <property type="entry name" value="AraC-bd"/>
</dbReference>
<protein>
    <submittedName>
        <fullName evidence="5">Helix-turn-helix domain-containing protein</fullName>
    </submittedName>
</protein>
<feature type="domain" description="HTH araC/xylS-type" evidence="4">
    <location>
        <begin position="180"/>
        <end position="278"/>
    </location>
</feature>
<dbReference type="PANTHER" id="PTHR43280">
    <property type="entry name" value="ARAC-FAMILY TRANSCRIPTIONAL REGULATOR"/>
    <property type="match status" value="1"/>
</dbReference>
<evidence type="ECO:0000256" key="2">
    <source>
        <dbReference type="ARBA" id="ARBA00023125"/>
    </source>
</evidence>
<evidence type="ECO:0000256" key="1">
    <source>
        <dbReference type="ARBA" id="ARBA00023015"/>
    </source>
</evidence>
<dbReference type="SMART" id="SM00342">
    <property type="entry name" value="HTH_ARAC"/>
    <property type="match status" value="1"/>
</dbReference>
<reference evidence="5 6" key="1">
    <citation type="submission" date="2020-01" db="EMBL/GenBank/DDBJ databases">
        <title>Genome analysis of Anaerocolumna sp. CBA3638.</title>
        <authorList>
            <person name="Kim J."/>
            <person name="Roh S.W."/>
        </authorList>
    </citation>
    <scope>NUCLEOTIDE SEQUENCE [LARGE SCALE GENOMIC DNA]</scope>
    <source>
        <strain evidence="5 6">CBA3638</strain>
    </source>
</reference>
<dbReference type="PANTHER" id="PTHR43280:SF28">
    <property type="entry name" value="HTH-TYPE TRANSCRIPTIONAL ACTIVATOR RHAS"/>
    <property type="match status" value="1"/>
</dbReference>
<keyword evidence="6" id="KW-1185">Reference proteome</keyword>
<accession>A0A6P1TLU8</accession>